<proteinExistence type="predicted"/>
<organism evidence="2 3">
    <name type="scientific">Pseudomonas quercus</name>
    <dbReference type="NCBI Taxonomy" id="2722792"/>
    <lineage>
        <taxon>Bacteria</taxon>
        <taxon>Pseudomonadati</taxon>
        <taxon>Pseudomonadota</taxon>
        <taxon>Gammaproteobacteria</taxon>
        <taxon>Pseudomonadales</taxon>
        <taxon>Pseudomonadaceae</taxon>
        <taxon>Pseudomonas</taxon>
    </lineage>
</organism>
<dbReference type="InterPro" id="IPR013320">
    <property type="entry name" value="ConA-like_dom_sf"/>
</dbReference>
<protein>
    <submittedName>
        <fullName evidence="2">Polysaccharide lyase family 7 protein</fullName>
    </submittedName>
</protein>
<evidence type="ECO:0000259" key="1">
    <source>
        <dbReference type="Pfam" id="PF08787"/>
    </source>
</evidence>
<dbReference type="RefSeq" id="WP_168080450.1">
    <property type="nucleotide sequence ID" value="NZ_JAAVJI010000001.1"/>
</dbReference>
<accession>A0ABX0Y8W0</accession>
<comment type="caution">
    <text evidence="2">The sequence shown here is derived from an EMBL/GenBank/DDBJ whole genome shotgun (WGS) entry which is preliminary data.</text>
</comment>
<reference evidence="2 3" key="1">
    <citation type="submission" date="2020-03" db="EMBL/GenBank/DDBJ databases">
        <authorList>
            <person name="Wang L."/>
            <person name="He N."/>
            <person name="Li Y."/>
            <person name="Fang Y."/>
            <person name="Zhang F."/>
        </authorList>
    </citation>
    <scope>NUCLEOTIDE SEQUENCE [LARGE SCALE GENOMIC DNA]</scope>
    <source>
        <strain evidence="3">hsmgli-8</strain>
    </source>
</reference>
<sequence length="224" mass="25408">MIDLSTWNLSVPVGSPAKIIETPILVKGYKDKYFRKDGSRLYFWAPVTGSTTESAKYPRSELRETYADGSLRNWKYTEADNYLRAKLKVTEVPSSGRVVIGQIHQYNSNDPLLKVEYQFMDKERQGNIVAKLRRSPGQDDPTIITIAQNVPLNKPFSYVITLMKSGKLAIKAADYGWNTELSSSWKQKPLYFKAGVYTQDHTGYTSEGGRVVFENLSVSHKHKS</sequence>
<dbReference type="Proteomes" id="UP000746535">
    <property type="component" value="Unassembled WGS sequence"/>
</dbReference>
<evidence type="ECO:0000313" key="3">
    <source>
        <dbReference type="Proteomes" id="UP000746535"/>
    </source>
</evidence>
<gene>
    <name evidence="2" type="ORF">HBH25_00525</name>
</gene>
<dbReference type="Pfam" id="PF08787">
    <property type="entry name" value="Alginate_lyase2"/>
    <property type="match status" value="1"/>
</dbReference>
<dbReference type="EMBL" id="JAAVJI010000001">
    <property type="protein sequence ID" value="NJO99356.1"/>
    <property type="molecule type" value="Genomic_DNA"/>
</dbReference>
<dbReference type="InterPro" id="IPR014895">
    <property type="entry name" value="Alginate_lyase_2"/>
</dbReference>
<keyword evidence="2" id="KW-0456">Lyase</keyword>
<dbReference type="SUPFAM" id="SSF49899">
    <property type="entry name" value="Concanavalin A-like lectins/glucanases"/>
    <property type="match status" value="1"/>
</dbReference>
<feature type="domain" description="Alginate lyase 2" evidence="1">
    <location>
        <begin position="2"/>
        <end position="220"/>
    </location>
</feature>
<name>A0ABX0Y8W0_9PSED</name>
<dbReference type="Gene3D" id="2.60.120.200">
    <property type="match status" value="1"/>
</dbReference>
<evidence type="ECO:0000313" key="2">
    <source>
        <dbReference type="EMBL" id="NJO99356.1"/>
    </source>
</evidence>
<keyword evidence="3" id="KW-1185">Reference proteome</keyword>
<dbReference type="GO" id="GO:0016829">
    <property type="term" value="F:lyase activity"/>
    <property type="evidence" value="ECO:0007669"/>
    <property type="project" value="UniProtKB-KW"/>
</dbReference>